<dbReference type="PROSITE" id="PS51352">
    <property type="entry name" value="THIOREDOXIN_2"/>
    <property type="match status" value="1"/>
</dbReference>
<dbReference type="PANTHER" id="PTHR10681:SF128">
    <property type="entry name" value="THIOREDOXIN-DEPENDENT PEROXIDE REDUCTASE, MITOCHONDRIAL"/>
    <property type="match status" value="1"/>
</dbReference>
<sequence length="195" mass="21378">MTIQVQSPAPDFKATAVMPDKQFKEISLADYKGKWLVLFFYPLDYTFVCPTEITAFSDRIDDFKKLGAEVVGCSVDSHFTHLSWVNTPRNKGGLGDLTYPLLADLTKQVGDDYGVLLPGGITLRGLFIIDPEGTLCYQVVHDLGIGRNVDETLRVLAAIQSVAETGEVCPADWTPGADTMKPDPTGSQEYFKSHG</sequence>
<dbReference type="GO" id="GO:0042744">
    <property type="term" value="P:hydrogen peroxide catabolic process"/>
    <property type="evidence" value="ECO:0007669"/>
    <property type="project" value="TreeGrafter"/>
</dbReference>
<keyword evidence="3" id="KW-0049">Antioxidant</keyword>
<evidence type="ECO:0000256" key="2">
    <source>
        <dbReference type="ARBA" id="ARBA00022559"/>
    </source>
</evidence>
<dbReference type="SUPFAM" id="SSF52833">
    <property type="entry name" value="Thioredoxin-like"/>
    <property type="match status" value="1"/>
</dbReference>
<keyword evidence="2" id="KW-0575">Peroxidase</keyword>
<evidence type="ECO:0000256" key="6">
    <source>
        <dbReference type="SAM" id="MobiDB-lite"/>
    </source>
</evidence>
<protein>
    <submittedName>
        <fullName evidence="8">Alkyl hydroperoxide reductase subunit C-like protein</fullName>
    </submittedName>
</protein>
<proteinExistence type="inferred from homology"/>
<dbReference type="EMBL" id="UOGE01000092">
    <property type="protein sequence ID" value="VAX24081.1"/>
    <property type="molecule type" value="Genomic_DNA"/>
</dbReference>
<dbReference type="CDD" id="cd03015">
    <property type="entry name" value="PRX_Typ2cys"/>
    <property type="match status" value="1"/>
</dbReference>
<evidence type="ECO:0000256" key="1">
    <source>
        <dbReference type="ARBA" id="ARBA00009796"/>
    </source>
</evidence>
<dbReference type="Pfam" id="PF00578">
    <property type="entry name" value="AhpC-TSA"/>
    <property type="match status" value="1"/>
</dbReference>
<evidence type="ECO:0000256" key="3">
    <source>
        <dbReference type="ARBA" id="ARBA00022862"/>
    </source>
</evidence>
<dbReference type="InterPro" id="IPR050217">
    <property type="entry name" value="Peroxiredoxin"/>
</dbReference>
<dbReference type="InterPro" id="IPR024706">
    <property type="entry name" value="Peroxiredoxin_AhpC-typ"/>
</dbReference>
<dbReference type="AlphaFoldDB" id="A0A3B1CBR7"/>
<dbReference type="FunFam" id="3.40.30.10:FF:000003">
    <property type="entry name" value="Peroxiredoxin 1"/>
    <property type="match status" value="1"/>
</dbReference>
<evidence type="ECO:0000256" key="4">
    <source>
        <dbReference type="ARBA" id="ARBA00023002"/>
    </source>
</evidence>
<evidence type="ECO:0000259" key="7">
    <source>
        <dbReference type="PROSITE" id="PS51352"/>
    </source>
</evidence>
<dbReference type="GO" id="GO:0006979">
    <property type="term" value="P:response to oxidative stress"/>
    <property type="evidence" value="ECO:0007669"/>
    <property type="project" value="TreeGrafter"/>
</dbReference>
<keyword evidence="4" id="KW-0560">Oxidoreductase</keyword>
<feature type="domain" description="Thioredoxin" evidence="7">
    <location>
        <begin position="3"/>
        <end position="161"/>
    </location>
</feature>
<dbReference type="PIRSF" id="PIRSF000239">
    <property type="entry name" value="AHPC"/>
    <property type="match status" value="1"/>
</dbReference>
<dbReference type="InterPro" id="IPR000866">
    <property type="entry name" value="AhpC/TSA"/>
</dbReference>
<reference evidence="8" key="1">
    <citation type="submission" date="2018-06" db="EMBL/GenBank/DDBJ databases">
        <authorList>
            <person name="Zhirakovskaya E."/>
        </authorList>
    </citation>
    <scope>NUCLEOTIDE SEQUENCE</scope>
</reference>
<evidence type="ECO:0000256" key="5">
    <source>
        <dbReference type="ARBA" id="ARBA00023157"/>
    </source>
</evidence>
<dbReference type="InterPro" id="IPR013766">
    <property type="entry name" value="Thioredoxin_domain"/>
</dbReference>
<comment type="similarity">
    <text evidence="1">Belongs to the peroxiredoxin family. AhpC/Prx1 subfamily.</text>
</comment>
<name>A0A3B1CBR7_9ZZZZ</name>
<dbReference type="InterPro" id="IPR036249">
    <property type="entry name" value="Thioredoxin-like_sf"/>
</dbReference>
<feature type="compositionally biased region" description="Polar residues" evidence="6">
    <location>
        <begin position="185"/>
        <end position="195"/>
    </location>
</feature>
<dbReference type="GO" id="GO:0033554">
    <property type="term" value="P:cellular response to stress"/>
    <property type="evidence" value="ECO:0007669"/>
    <property type="project" value="TreeGrafter"/>
</dbReference>
<evidence type="ECO:0000313" key="8">
    <source>
        <dbReference type="EMBL" id="VAX24081.1"/>
    </source>
</evidence>
<dbReference type="Gene3D" id="3.40.30.10">
    <property type="entry name" value="Glutaredoxin"/>
    <property type="match status" value="1"/>
</dbReference>
<dbReference type="GO" id="GO:0008379">
    <property type="term" value="F:thioredoxin peroxidase activity"/>
    <property type="evidence" value="ECO:0007669"/>
    <property type="project" value="TreeGrafter"/>
</dbReference>
<dbReference type="GO" id="GO:0005829">
    <property type="term" value="C:cytosol"/>
    <property type="evidence" value="ECO:0007669"/>
    <property type="project" value="TreeGrafter"/>
</dbReference>
<dbReference type="Pfam" id="PF10417">
    <property type="entry name" value="1-cysPrx_C"/>
    <property type="match status" value="1"/>
</dbReference>
<accession>A0A3B1CBR7</accession>
<keyword evidence="5" id="KW-1015">Disulfide bond</keyword>
<feature type="region of interest" description="Disordered" evidence="6">
    <location>
        <begin position="170"/>
        <end position="195"/>
    </location>
</feature>
<gene>
    <name evidence="8" type="ORF">MNBD_NITROSPINAE02-2235</name>
</gene>
<dbReference type="InterPro" id="IPR019479">
    <property type="entry name" value="Peroxiredoxin_C"/>
</dbReference>
<dbReference type="PANTHER" id="PTHR10681">
    <property type="entry name" value="THIOREDOXIN PEROXIDASE"/>
    <property type="match status" value="1"/>
</dbReference>
<organism evidence="8">
    <name type="scientific">hydrothermal vent metagenome</name>
    <dbReference type="NCBI Taxonomy" id="652676"/>
    <lineage>
        <taxon>unclassified sequences</taxon>
        <taxon>metagenomes</taxon>
        <taxon>ecological metagenomes</taxon>
    </lineage>
</organism>
<dbReference type="GO" id="GO:0045454">
    <property type="term" value="P:cell redox homeostasis"/>
    <property type="evidence" value="ECO:0007669"/>
    <property type="project" value="TreeGrafter"/>
</dbReference>